<keyword evidence="2" id="KW-1185">Reference proteome</keyword>
<dbReference type="EMBL" id="JAUSUL010000001">
    <property type="protein sequence ID" value="MDQ0314220.1"/>
    <property type="molecule type" value="Genomic_DNA"/>
</dbReference>
<organism evidence="1 2">
    <name type="scientific">Amorphus orientalis</name>
    <dbReference type="NCBI Taxonomy" id="649198"/>
    <lineage>
        <taxon>Bacteria</taxon>
        <taxon>Pseudomonadati</taxon>
        <taxon>Pseudomonadota</taxon>
        <taxon>Alphaproteobacteria</taxon>
        <taxon>Hyphomicrobiales</taxon>
        <taxon>Amorphaceae</taxon>
        <taxon>Amorphus</taxon>
    </lineage>
</organism>
<dbReference type="Pfam" id="PF06698">
    <property type="entry name" value="DUF1192"/>
    <property type="match status" value="1"/>
</dbReference>
<evidence type="ECO:0000313" key="2">
    <source>
        <dbReference type="Proteomes" id="UP001229244"/>
    </source>
</evidence>
<sequence>MMSISDDERLSRPAAIVIGEDLSAHSLEELADRRAALQAEIERIDELAESKSASRAAADSFFKT</sequence>
<proteinExistence type="predicted"/>
<dbReference type="AlphaFoldDB" id="A0AAE4ART7"/>
<dbReference type="InterPro" id="IPR009579">
    <property type="entry name" value="DUF1192"/>
</dbReference>
<evidence type="ECO:0000313" key="1">
    <source>
        <dbReference type="EMBL" id="MDQ0314220.1"/>
    </source>
</evidence>
<dbReference type="Proteomes" id="UP001229244">
    <property type="component" value="Unassembled WGS sequence"/>
</dbReference>
<dbReference type="RefSeq" id="WP_306883995.1">
    <property type="nucleotide sequence ID" value="NZ_JAUSUL010000001.1"/>
</dbReference>
<gene>
    <name evidence="1" type="ORF">J2S73_000657</name>
</gene>
<protein>
    <submittedName>
        <fullName evidence="1">Uncharacterized small protein (DUF1192 family)</fullName>
    </submittedName>
</protein>
<comment type="caution">
    <text evidence="1">The sequence shown here is derived from an EMBL/GenBank/DDBJ whole genome shotgun (WGS) entry which is preliminary data.</text>
</comment>
<name>A0AAE4ART7_9HYPH</name>
<reference evidence="1" key="1">
    <citation type="submission" date="2023-07" db="EMBL/GenBank/DDBJ databases">
        <title>Genomic Encyclopedia of Type Strains, Phase IV (KMG-IV): sequencing the most valuable type-strain genomes for metagenomic binning, comparative biology and taxonomic classification.</title>
        <authorList>
            <person name="Goeker M."/>
        </authorList>
    </citation>
    <scope>NUCLEOTIDE SEQUENCE</scope>
    <source>
        <strain evidence="1">DSM 21202</strain>
    </source>
</reference>
<accession>A0AAE4ART7</accession>